<evidence type="ECO:0000256" key="5">
    <source>
        <dbReference type="ARBA" id="ARBA00022679"/>
    </source>
</evidence>
<dbReference type="PANTHER" id="PTHR45436">
    <property type="entry name" value="SENSOR HISTIDINE KINASE YKOH"/>
    <property type="match status" value="1"/>
</dbReference>
<evidence type="ECO:0000313" key="15">
    <source>
        <dbReference type="Proteomes" id="UP001528673"/>
    </source>
</evidence>
<reference evidence="14 15" key="1">
    <citation type="submission" date="2023-02" db="EMBL/GenBank/DDBJ databases">
        <title>Bacterial whole genomic sequence of Curvibacter sp. HBC61.</title>
        <authorList>
            <person name="Le V."/>
            <person name="Ko S.-R."/>
            <person name="Ahn C.-Y."/>
            <person name="Oh H.-M."/>
        </authorList>
    </citation>
    <scope>NUCLEOTIDE SEQUENCE [LARGE SCALE GENOMIC DNA]</scope>
    <source>
        <strain evidence="14 15">HBC61</strain>
    </source>
</reference>
<dbReference type="Pfam" id="PF00512">
    <property type="entry name" value="HisKA"/>
    <property type="match status" value="1"/>
</dbReference>
<comment type="caution">
    <text evidence="14">The sequence shown here is derived from an EMBL/GenBank/DDBJ whole genome shotgun (WGS) entry which is preliminary data.</text>
</comment>
<organism evidence="14 15">
    <name type="scientific">Curvibacter cyanobacteriorum</name>
    <dbReference type="NCBI Taxonomy" id="3026422"/>
    <lineage>
        <taxon>Bacteria</taxon>
        <taxon>Pseudomonadati</taxon>
        <taxon>Pseudomonadota</taxon>
        <taxon>Betaproteobacteria</taxon>
        <taxon>Burkholderiales</taxon>
        <taxon>Comamonadaceae</taxon>
        <taxon>Curvibacter</taxon>
    </lineage>
</organism>
<keyword evidence="9" id="KW-0902">Two-component regulatory system</keyword>
<dbReference type="SMART" id="SM00387">
    <property type="entry name" value="HATPase_c"/>
    <property type="match status" value="1"/>
</dbReference>
<dbReference type="InterPro" id="IPR003661">
    <property type="entry name" value="HisK_dim/P_dom"/>
</dbReference>
<evidence type="ECO:0000256" key="10">
    <source>
        <dbReference type="ARBA" id="ARBA00023136"/>
    </source>
</evidence>
<dbReference type="Proteomes" id="UP001528673">
    <property type="component" value="Unassembled WGS sequence"/>
</dbReference>
<evidence type="ECO:0000256" key="7">
    <source>
        <dbReference type="ARBA" id="ARBA00022777"/>
    </source>
</evidence>
<dbReference type="InterPro" id="IPR050428">
    <property type="entry name" value="TCS_sensor_his_kinase"/>
</dbReference>
<feature type="domain" description="HAMP" evidence="13">
    <location>
        <begin position="197"/>
        <end position="249"/>
    </location>
</feature>
<dbReference type="Pfam" id="PF08521">
    <property type="entry name" value="2CSK_N"/>
    <property type="match status" value="1"/>
</dbReference>
<dbReference type="Gene3D" id="3.30.565.10">
    <property type="entry name" value="Histidine kinase-like ATPase, C-terminal domain"/>
    <property type="match status" value="1"/>
</dbReference>
<dbReference type="InterPro" id="IPR036097">
    <property type="entry name" value="HisK_dim/P_sf"/>
</dbReference>
<sequence>MNAPRRLSLRRYLLLGLLVPIGVYVLINSWTLYTDTQKAVQSAYDRTLLASAKSIGELLTVEGYDELARLQVRVPHAALEAFETDIQSRMYYRVSDVNGQWVSGFEALPAWPRQALPPSRYSALVHFYDDHYLDDRVRVAVLLQPVVSENGRGMAMVQVAETVGLRDTMVRDIMLASLLRQGVLVAVIIVIVTTVVQRATRPVRRISAELQQRQEGELNRISAPDAPRELLPLIDATNQLMVRLQSLLDHQKRFVRDTSHQLRTPLAVLKVQVQSALRGDVEPHTALLEINDTVERATQLANQMLALAKVEQLRQQSDAPQVDLAEVLRDVALDLSPLVAERSLDFELHASALTVPAHDWMLRELVRNLLHNAIRHSPPGGRLGIHLTTDAEHAVLTVSDQGPGLSPQQRERLFQPFWTGDVPGGTGLGLTICHDIVQALHGRITLKNREHGGRVQGLDACVRLPLQRLADAAAP</sequence>
<keyword evidence="6 11" id="KW-0812">Transmembrane</keyword>
<keyword evidence="7 14" id="KW-0418">Kinase</keyword>
<dbReference type="PROSITE" id="PS50109">
    <property type="entry name" value="HIS_KIN"/>
    <property type="match status" value="1"/>
</dbReference>
<dbReference type="InterPro" id="IPR005467">
    <property type="entry name" value="His_kinase_dom"/>
</dbReference>
<dbReference type="InterPro" id="IPR003594">
    <property type="entry name" value="HATPase_dom"/>
</dbReference>
<dbReference type="SUPFAM" id="SSF47384">
    <property type="entry name" value="Homodimeric domain of signal transducing histidine kinase"/>
    <property type="match status" value="1"/>
</dbReference>
<evidence type="ECO:0000256" key="11">
    <source>
        <dbReference type="SAM" id="Phobius"/>
    </source>
</evidence>
<evidence type="ECO:0000256" key="8">
    <source>
        <dbReference type="ARBA" id="ARBA00022989"/>
    </source>
</evidence>
<dbReference type="RefSeq" id="WP_273948024.1">
    <property type="nucleotide sequence ID" value="NZ_JAQSIP010000001.1"/>
</dbReference>
<dbReference type="PROSITE" id="PS50885">
    <property type="entry name" value="HAMP"/>
    <property type="match status" value="1"/>
</dbReference>
<dbReference type="Pfam" id="PF02518">
    <property type="entry name" value="HATPase_c"/>
    <property type="match status" value="1"/>
</dbReference>
<proteinExistence type="predicted"/>
<dbReference type="InterPro" id="IPR004358">
    <property type="entry name" value="Sig_transdc_His_kin-like_C"/>
</dbReference>
<comment type="subcellular location">
    <subcellularLocation>
        <location evidence="2">Membrane</location>
    </subcellularLocation>
</comment>
<evidence type="ECO:0000256" key="2">
    <source>
        <dbReference type="ARBA" id="ARBA00004370"/>
    </source>
</evidence>
<dbReference type="GO" id="GO:0016301">
    <property type="term" value="F:kinase activity"/>
    <property type="evidence" value="ECO:0007669"/>
    <property type="project" value="UniProtKB-KW"/>
</dbReference>
<evidence type="ECO:0000259" key="12">
    <source>
        <dbReference type="PROSITE" id="PS50109"/>
    </source>
</evidence>
<evidence type="ECO:0000256" key="9">
    <source>
        <dbReference type="ARBA" id="ARBA00023012"/>
    </source>
</evidence>
<dbReference type="Gene3D" id="1.10.287.130">
    <property type="match status" value="1"/>
</dbReference>
<keyword evidence="8 11" id="KW-1133">Transmembrane helix</keyword>
<comment type="catalytic activity">
    <reaction evidence="1">
        <text>ATP + protein L-histidine = ADP + protein N-phospho-L-histidine.</text>
        <dbReference type="EC" id="2.7.13.3"/>
    </reaction>
</comment>
<dbReference type="InterPro" id="IPR013727">
    <property type="entry name" value="2CSK_N"/>
</dbReference>
<keyword evidence="4" id="KW-0597">Phosphoprotein</keyword>
<dbReference type="EC" id="2.7.13.3" evidence="3"/>
<evidence type="ECO:0000256" key="1">
    <source>
        <dbReference type="ARBA" id="ARBA00000085"/>
    </source>
</evidence>
<evidence type="ECO:0000259" key="13">
    <source>
        <dbReference type="PROSITE" id="PS50885"/>
    </source>
</evidence>
<keyword evidence="15" id="KW-1185">Reference proteome</keyword>
<evidence type="ECO:0000313" key="14">
    <source>
        <dbReference type="EMBL" id="MDD0837134.1"/>
    </source>
</evidence>
<dbReference type="InterPro" id="IPR036890">
    <property type="entry name" value="HATPase_C_sf"/>
</dbReference>
<feature type="domain" description="Histidine kinase" evidence="12">
    <location>
        <begin position="257"/>
        <end position="468"/>
    </location>
</feature>
<evidence type="ECO:0000256" key="6">
    <source>
        <dbReference type="ARBA" id="ARBA00022692"/>
    </source>
</evidence>
<gene>
    <name evidence="14" type="ORF">PSQ40_00975</name>
</gene>
<accession>A0ABT5MSV7</accession>
<keyword evidence="10 11" id="KW-0472">Membrane</keyword>
<dbReference type="SMART" id="SM00388">
    <property type="entry name" value="HisKA"/>
    <property type="match status" value="1"/>
</dbReference>
<dbReference type="CDD" id="cd00082">
    <property type="entry name" value="HisKA"/>
    <property type="match status" value="1"/>
</dbReference>
<evidence type="ECO:0000256" key="4">
    <source>
        <dbReference type="ARBA" id="ARBA00022553"/>
    </source>
</evidence>
<dbReference type="EMBL" id="JAQSIP010000001">
    <property type="protein sequence ID" value="MDD0837134.1"/>
    <property type="molecule type" value="Genomic_DNA"/>
</dbReference>
<keyword evidence="5" id="KW-0808">Transferase</keyword>
<protein>
    <recommendedName>
        <fullName evidence="3">histidine kinase</fullName>
        <ecNumber evidence="3">2.7.13.3</ecNumber>
    </recommendedName>
</protein>
<dbReference type="InterPro" id="IPR003660">
    <property type="entry name" value="HAMP_dom"/>
</dbReference>
<dbReference type="CDD" id="cd00075">
    <property type="entry name" value="HATPase"/>
    <property type="match status" value="1"/>
</dbReference>
<dbReference type="PRINTS" id="PR00344">
    <property type="entry name" value="BCTRLSENSOR"/>
</dbReference>
<dbReference type="SUPFAM" id="SSF55874">
    <property type="entry name" value="ATPase domain of HSP90 chaperone/DNA topoisomerase II/histidine kinase"/>
    <property type="match status" value="1"/>
</dbReference>
<feature type="transmembrane region" description="Helical" evidence="11">
    <location>
        <begin position="12"/>
        <end position="33"/>
    </location>
</feature>
<name>A0ABT5MSV7_9BURK</name>
<dbReference type="PANTHER" id="PTHR45436:SF1">
    <property type="entry name" value="SENSOR PROTEIN QSEC"/>
    <property type="match status" value="1"/>
</dbReference>
<evidence type="ECO:0000256" key="3">
    <source>
        <dbReference type="ARBA" id="ARBA00012438"/>
    </source>
</evidence>